<keyword evidence="3" id="KW-1185">Reference proteome</keyword>
<comment type="caution">
    <text evidence="2">The sequence shown here is derived from an EMBL/GenBank/DDBJ whole genome shotgun (WGS) entry which is preliminary data.</text>
</comment>
<gene>
    <name evidence="2" type="ORF">FBZ96_10281</name>
</gene>
<dbReference type="AlphaFoldDB" id="A0A560E2K5"/>
<accession>A0A560E2K5</accession>
<evidence type="ECO:0000256" key="1">
    <source>
        <dbReference type="SAM" id="MobiDB-lite"/>
    </source>
</evidence>
<dbReference type="EMBL" id="VITK01000002">
    <property type="protein sequence ID" value="TWB03609.1"/>
    <property type="molecule type" value="Genomic_DNA"/>
</dbReference>
<dbReference type="Proteomes" id="UP000319949">
    <property type="component" value="Unassembled WGS sequence"/>
</dbReference>
<protein>
    <submittedName>
        <fullName evidence="2">Uncharacterized protein</fullName>
    </submittedName>
</protein>
<reference evidence="2 3" key="1">
    <citation type="submission" date="2019-06" db="EMBL/GenBank/DDBJ databases">
        <title>Genomic Encyclopedia of Type Strains, Phase IV (KMG-V): Genome sequencing to study the core and pangenomes of soil and plant-associated prokaryotes.</title>
        <authorList>
            <person name="Whitman W."/>
        </authorList>
    </citation>
    <scope>NUCLEOTIDE SEQUENCE [LARGE SCALE GENOMIC DNA]</scope>
    <source>
        <strain evidence="2 3">BR 510</strain>
    </source>
</reference>
<proteinExistence type="predicted"/>
<sequence>MGKFELAPATQTHLGRSSASHVFRLVAAQWHQGKMIVMLFFDLFVARWPPVPSIFAMVLHALRSLFRGQRGHDFGYRPARAKRYWTPQSAPRQSLDCLRFLKRNAPPPPFSGMNPDPPFAGPHQYLPRSRADRFALGASPKRLGGFPQLEGSWVEASWPKGWTNRRAVCSSLASTSRKGPERFRMSSWARLAPAQEPAHQTAYSGSSREQKGSKGPPLP</sequence>
<evidence type="ECO:0000313" key="2">
    <source>
        <dbReference type="EMBL" id="TWB03609.1"/>
    </source>
</evidence>
<name>A0A560E2K5_9BRAD</name>
<feature type="region of interest" description="Disordered" evidence="1">
    <location>
        <begin position="173"/>
        <end position="219"/>
    </location>
</feature>
<organism evidence="2 3">
    <name type="scientific">Bradyrhizobium stylosanthis</name>
    <dbReference type="NCBI Taxonomy" id="1803665"/>
    <lineage>
        <taxon>Bacteria</taxon>
        <taxon>Pseudomonadati</taxon>
        <taxon>Pseudomonadota</taxon>
        <taxon>Alphaproteobacteria</taxon>
        <taxon>Hyphomicrobiales</taxon>
        <taxon>Nitrobacteraceae</taxon>
        <taxon>Bradyrhizobium</taxon>
    </lineage>
</organism>
<evidence type="ECO:0000313" key="3">
    <source>
        <dbReference type="Proteomes" id="UP000319949"/>
    </source>
</evidence>